<evidence type="ECO:0000256" key="6">
    <source>
        <dbReference type="ARBA" id="ARBA00023136"/>
    </source>
</evidence>
<accession>A0A0G4FR28</accession>
<feature type="compositionally biased region" description="Basic and acidic residues" evidence="7">
    <location>
        <begin position="457"/>
        <end position="468"/>
    </location>
</feature>
<keyword evidence="5 8" id="KW-1133">Transmembrane helix</keyword>
<evidence type="ECO:0000256" key="7">
    <source>
        <dbReference type="SAM" id="MobiDB-lite"/>
    </source>
</evidence>
<dbReference type="SUPFAM" id="SSF81653">
    <property type="entry name" value="Calcium ATPase, transduction domain A"/>
    <property type="match status" value="1"/>
</dbReference>
<evidence type="ECO:0000256" key="2">
    <source>
        <dbReference type="ARBA" id="ARBA00022692"/>
    </source>
</evidence>
<feature type="compositionally biased region" description="Polar residues" evidence="7">
    <location>
        <begin position="1926"/>
        <end position="1936"/>
    </location>
</feature>
<dbReference type="Gene3D" id="2.70.150.10">
    <property type="entry name" value="Calcium-transporting ATPase, cytoplasmic transduction domain A"/>
    <property type="match status" value="2"/>
</dbReference>
<evidence type="ECO:0000256" key="3">
    <source>
        <dbReference type="ARBA" id="ARBA00022723"/>
    </source>
</evidence>
<comment type="subcellular location">
    <subcellularLocation>
        <location evidence="1">Membrane</location>
        <topology evidence="1">Multi-pass membrane protein</topology>
    </subcellularLocation>
</comment>
<evidence type="ECO:0000256" key="5">
    <source>
        <dbReference type="ARBA" id="ARBA00022989"/>
    </source>
</evidence>
<dbReference type="Pfam" id="PF16212">
    <property type="entry name" value="PhoLip_ATPase_C"/>
    <property type="match status" value="1"/>
</dbReference>
<keyword evidence="2 8" id="KW-0812">Transmembrane</keyword>
<dbReference type="GO" id="GO:0045332">
    <property type="term" value="P:phospholipid translocation"/>
    <property type="evidence" value="ECO:0007669"/>
    <property type="project" value="TreeGrafter"/>
</dbReference>
<keyword evidence="6 8" id="KW-0472">Membrane</keyword>
<dbReference type="GO" id="GO:0016887">
    <property type="term" value="F:ATP hydrolysis activity"/>
    <property type="evidence" value="ECO:0007669"/>
    <property type="project" value="InterPro"/>
</dbReference>
<dbReference type="InterPro" id="IPR023299">
    <property type="entry name" value="ATPase_P-typ_cyto_dom_N"/>
</dbReference>
<feature type="transmembrane region" description="Helical" evidence="8">
    <location>
        <begin position="1590"/>
        <end position="1611"/>
    </location>
</feature>
<feature type="compositionally biased region" description="Acidic residues" evidence="7">
    <location>
        <begin position="287"/>
        <end position="325"/>
    </location>
</feature>
<dbReference type="GO" id="GO:0005886">
    <property type="term" value="C:plasma membrane"/>
    <property type="evidence" value="ECO:0007669"/>
    <property type="project" value="TreeGrafter"/>
</dbReference>
<dbReference type="EMBL" id="CDMZ01000542">
    <property type="protein sequence ID" value="CEM16534.1"/>
    <property type="molecule type" value="Genomic_DNA"/>
</dbReference>
<keyword evidence="4" id="KW-0460">Magnesium</keyword>
<dbReference type="InterPro" id="IPR032630">
    <property type="entry name" value="P_typ_ATPase_c"/>
</dbReference>
<sequence length="2069" mass="227615">MTNYVRTAKYTLFTWIPLSSFNQFKRAANIWFLVISILTCMPFSPKNPISMIGTFAAVLIFSILKDGYEDLLRHRHDQETNLKSTRRFCFKEGKWEGTTWQDVRVGDIVAVLKNESFPADLVLICSSHREGLCFVDTANLDGETNLKRRRAPAELHGHFLQNKYRLLEARHNGPQRERGGGGGGGGGGNSITLSLPVSGPPTDTTGDRRGNSGANEGLQSENAMGSTRWRDRETETGGMQRPPSASAYSPSGEAQQLLRPSADKPGSGGSLFDQTALQVGGRKNPEAEGEEEEEGLEDDVAVPEGETGEEEQEEEEEEDEEDLEEHETPHGEELLEGLVCTEFHMRVEAPHPQVGRFLGTYTIHDRACTRTPPMPLRSDASRLCGLIPLPLPLNATTSGPAPRSAFLTPGGADRRVGIGLGGSCSSDVHLSLSPSPSPSPSPPLHNVEPSPSPCRPLRAEEREREGGGRENTGNGSGETTTGIGVSPESAGTSMPPSPIALPTVNVSVMGKKDDGGHENGVRRGEKRLSSSSSSSSCREGVLEGRKGVRSSSSSSYLGEEFPLSPDSLLYRGCVLRNSRWVVGLVVYAGGDTKIRMNSAEAPSKMSQAQRTMNSLLRRIFFALFAICLTFAVVSYIFDTQLNSPERAWYLWADGSSPGHPASAIVFGFLTFLVAYSHLIPISLYVALEMLKVALTWFIRRDKALLHEETGVAARARTSDLVEELGQVSFVFSDKTGTLTSNSMELLKVCVNGKAYGPSPREAEEARFEGRQEEGICGDRSALEALRDPQNPDRRALLRLFTGMAVCHSVLPDRKSASFRRASARALVRSFRENLGREEEEEDSVREGQGRRRKSGKKKGFMPLPLGGFCCQQTPKEKDEAEQAGEREERARDGLGAPKDSAIYFSPPCASPLVPSYSPSAELPRGTNSPPTEEKRESSFIRESRISLSSLPPLIYQGTSPDEVALVDAAARQEVQFLGQRTKKGRRVLTLRVFNQILKFEALHEISFSAERKRMTVVVEHLDSVWVITKGADTVMLPLLLNKRGGGEESDTSSSRGIDVATARQMDEFSRMGLRTLVFGCRKLEEEEYAGWRLQWQRAELCNDLESREAQMEACASILEDRLELLGVTAVEDRLQEEVPQTIRCLRQMGLRLWVLTGDKVETAVEIGFSCGLLSQQKMKLCVLQKAKSTAEAVEEFRRVLEEEAGGCPPLSVSHSAHGRREAGRGTGRGRGVRAPPPTESQSSRRVRLLPLAGTQRDNTLERETEEERHEERRSGNSLGGSLHSNSNGHRISQQQHQKDGGTKTSIPLSLSVSSRRRSRDSSSSSSSATNASNRGDGERGEGGRTHGSSSKLALAIDGETIGRAMEADEEGRRLFVELCLRASVCICCRLAPAQKAQIVRMVREELNVVTLAIGDGANDVSMIQEAHIGIGVHGKEGAQAVQASDFVVPQFRYLLPLLQVHGRAAYRRVSIFVCYYLYKNVALVSADVLWSLFSGFSGQIFFPEWLTTCFNAFWTSWPCLFNYALDEDVSAFAALQRPQLYGAGPAHAFLNSRTFNLWVLLGLLHGAVAFVIPLFGMWGPIDESGQVKDYWLPSLVSFSAVVFIVCGKLALETSSWTWMQVAVLVASLVFYFLCALILNTHPFAITFQWNLRGLVDFALSSALPLLLMLTIPVIALIPDFFWSTFRLTFFPNPLDVEMFRWRQAKADNSCLNALPECLTRPWCCPRASTAAGRRDGEEEEEGEIGGFFEDEDAQAGEGHHSLSLSDPRQQHGDRGRRTEIGTEEGEGDDLPDCEAGKGILRRAEEQEVDPGGRGRGGSWHGKSEHEEEGGHLEGRRADGLLRGPSRRPPEELQRGFPDGGGILVDSVKNRALEKGGVGETLEEGKEKENFDFETRVRGSREVGSRQQERQMQKDEERHGGKENFNLLMNSSFSPSPATGRERKQERQSVSLIDARNGDCSAPNCAPDDRIDWNILESPPDPGPPMSSINEKKKVDSMSSSSSSQPRRHEPKNDEEEKEISEDKRAEEMETARAPPTPSVQPFPPFAPVKTHFPHPTKRASASSIQSAKT</sequence>
<feature type="compositionally biased region" description="Basic and acidic residues" evidence="7">
    <location>
        <begin position="1258"/>
        <end position="1274"/>
    </location>
</feature>
<dbReference type="PANTHER" id="PTHR24092">
    <property type="entry name" value="PROBABLE PHOSPHOLIPID-TRANSPORTING ATPASE"/>
    <property type="match status" value="1"/>
</dbReference>
<dbReference type="Gene3D" id="1.20.1110.10">
    <property type="entry name" value="Calcium-transporting ATPase, transmembrane domain"/>
    <property type="match status" value="1"/>
</dbReference>
<dbReference type="PhylomeDB" id="A0A0G4FR28"/>
<feature type="region of interest" description="Disordered" evidence="7">
    <location>
        <begin position="1754"/>
        <end position="2069"/>
    </location>
</feature>
<feature type="compositionally biased region" description="Polar residues" evidence="7">
    <location>
        <begin position="2059"/>
        <end position="2069"/>
    </location>
</feature>
<dbReference type="Pfam" id="PF16209">
    <property type="entry name" value="PhoLip_ATPase_N"/>
    <property type="match status" value="1"/>
</dbReference>
<feature type="compositionally biased region" description="Low complexity" evidence="7">
    <location>
        <begin position="1275"/>
        <end position="1290"/>
    </location>
</feature>
<evidence type="ECO:0000256" key="1">
    <source>
        <dbReference type="ARBA" id="ARBA00004141"/>
    </source>
</evidence>
<dbReference type="InterPro" id="IPR008250">
    <property type="entry name" value="ATPase_P-typ_transduc_dom_A_sf"/>
</dbReference>
<dbReference type="SUPFAM" id="SSF81660">
    <property type="entry name" value="Metal cation-transporting ATPase, ATP-binding domain N"/>
    <property type="match status" value="1"/>
</dbReference>
<feature type="transmembrane region" description="Helical" evidence="8">
    <location>
        <begin position="615"/>
        <end position="637"/>
    </location>
</feature>
<feature type="compositionally biased region" description="Basic and acidic residues" evidence="7">
    <location>
        <begin position="1882"/>
        <end position="1921"/>
    </location>
</feature>
<dbReference type="GO" id="GO:0046872">
    <property type="term" value="F:metal ion binding"/>
    <property type="evidence" value="ECO:0007669"/>
    <property type="project" value="UniProtKB-KW"/>
</dbReference>
<dbReference type="Gene3D" id="3.40.50.1000">
    <property type="entry name" value="HAD superfamily/HAD-like"/>
    <property type="match status" value="3"/>
</dbReference>
<dbReference type="InterPro" id="IPR032631">
    <property type="entry name" value="P-type_ATPase_N"/>
</dbReference>
<feature type="compositionally biased region" description="Basic and acidic residues" evidence="7">
    <location>
        <begin position="931"/>
        <end position="940"/>
    </location>
</feature>
<dbReference type="Gene3D" id="3.40.1110.10">
    <property type="entry name" value="Calcium-transporting ATPase, cytoplasmic domain N"/>
    <property type="match status" value="2"/>
</dbReference>
<feature type="transmembrane region" description="Helical" evidence="8">
    <location>
        <begin position="1557"/>
        <end position="1578"/>
    </location>
</feature>
<feature type="compositionally biased region" description="Basic and acidic residues" evidence="7">
    <location>
        <begin position="510"/>
        <end position="528"/>
    </location>
</feature>
<reference evidence="11" key="1">
    <citation type="submission" date="2014-11" db="EMBL/GenBank/DDBJ databases">
        <authorList>
            <person name="Otto D Thomas"/>
            <person name="Naeem Raeece"/>
        </authorList>
    </citation>
    <scope>NUCLEOTIDE SEQUENCE</scope>
</reference>
<evidence type="ECO:0000313" key="11">
    <source>
        <dbReference type="EMBL" id="CEM16534.1"/>
    </source>
</evidence>
<feature type="region of interest" description="Disordered" evidence="7">
    <location>
        <begin position="1205"/>
        <end position="1353"/>
    </location>
</feature>
<dbReference type="GO" id="GO:0140326">
    <property type="term" value="F:ATPase-coupled intramembrane lipid transporter activity"/>
    <property type="evidence" value="ECO:0007669"/>
    <property type="project" value="TreeGrafter"/>
</dbReference>
<dbReference type="InterPro" id="IPR023214">
    <property type="entry name" value="HAD_sf"/>
</dbReference>
<feature type="region of interest" description="Disordered" evidence="7">
    <location>
        <begin position="427"/>
        <end position="559"/>
    </location>
</feature>
<evidence type="ECO:0000259" key="10">
    <source>
        <dbReference type="Pfam" id="PF16212"/>
    </source>
</evidence>
<feature type="compositionally biased region" description="Basic and acidic residues" evidence="7">
    <location>
        <begin position="1335"/>
        <end position="1344"/>
    </location>
</feature>
<feature type="transmembrane region" description="Helical" evidence="8">
    <location>
        <begin position="27"/>
        <end position="44"/>
    </location>
</feature>
<proteinExistence type="predicted"/>
<feature type="compositionally biased region" description="Acidic residues" evidence="7">
    <location>
        <begin position="1781"/>
        <end position="1792"/>
    </location>
</feature>
<dbReference type="VEuPathDB" id="CryptoDB:Cvel_18188"/>
<evidence type="ECO:0000256" key="8">
    <source>
        <dbReference type="SAM" id="Phobius"/>
    </source>
</evidence>
<feature type="domain" description="P-type ATPase N-terminal" evidence="9">
    <location>
        <begin position="2"/>
        <end position="52"/>
    </location>
</feature>
<organism evidence="11">
    <name type="scientific">Chromera velia CCMP2878</name>
    <dbReference type="NCBI Taxonomy" id="1169474"/>
    <lineage>
        <taxon>Eukaryota</taxon>
        <taxon>Sar</taxon>
        <taxon>Alveolata</taxon>
        <taxon>Colpodellida</taxon>
        <taxon>Chromeraceae</taxon>
        <taxon>Chromera</taxon>
    </lineage>
</organism>
<feature type="compositionally biased region" description="Basic and acidic residues" evidence="7">
    <location>
        <begin position="1821"/>
        <end position="1839"/>
    </location>
</feature>
<dbReference type="SUPFAM" id="SSF81665">
    <property type="entry name" value="Calcium ATPase, transmembrane domain M"/>
    <property type="match status" value="1"/>
</dbReference>
<dbReference type="GO" id="GO:0005524">
    <property type="term" value="F:ATP binding"/>
    <property type="evidence" value="ECO:0007669"/>
    <property type="project" value="InterPro"/>
</dbReference>
<feature type="domain" description="P-type ATPase C-terminal" evidence="10">
    <location>
        <begin position="1441"/>
        <end position="1692"/>
    </location>
</feature>
<gene>
    <name evidence="11" type="ORF">Cvel_18188</name>
</gene>
<feature type="region of interest" description="Disordered" evidence="7">
    <location>
        <begin position="834"/>
        <end position="897"/>
    </location>
</feature>
<dbReference type="PANTHER" id="PTHR24092:SF218">
    <property type="entry name" value="PHOSPHOLIPID-TRANSPORTING ATPASE"/>
    <property type="match status" value="1"/>
</dbReference>
<feature type="region of interest" description="Disordered" evidence="7">
    <location>
        <begin position="172"/>
        <end position="331"/>
    </location>
</feature>
<feature type="transmembrane region" description="Helical" evidence="8">
    <location>
        <begin position="663"/>
        <end position="687"/>
    </location>
</feature>
<evidence type="ECO:0000256" key="4">
    <source>
        <dbReference type="ARBA" id="ARBA00022842"/>
    </source>
</evidence>
<dbReference type="InterPro" id="IPR001757">
    <property type="entry name" value="P_typ_ATPase"/>
</dbReference>
<keyword evidence="3" id="KW-0479">Metal-binding</keyword>
<dbReference type="NCBIfam" id="TIGR01494">
    <property type="entry name" value="ATPase_P-type"/>
    <property type="match status" value="1"/>
</dbReference>
<evidence type="ECO:0000259" key="9">
    <source>
        <dbReference type="Pfam" id="PF16209"/>
    </source>
</evidence>
<dbReference type="InterPro" id="IPR018303">
    <property type="entry name" value="ATPase_P-typ_P_site"/>
</dbReference>
<dbReference type="Pfam" id="PF13246">
    <property type="entry name" value="Cation_ATPase"/>
    <property type="match status" value="1"/>
</dbReference>
<protein>
    <submittedName>
        <fullName evidence="11">Uncharacterized protein</fullName>
    </submittedName>
</protein>
<feature type="compositionally biased region" description="Basic and acidic residues" evidence="7">
    <location>
        <begin position="874"/>
        <end position="892"/>
    </location>
</feature>
<name>A0A0G4FR28_9ALVE</name>
<feature type="compositionally biased region" description="Pro residues" evidence="7">
    <location>
        <begin position="2034"/>
        <end position="2046"/>
    </location>
</feature>
<feature type="transmembrane region" description="Helical" evidence="8">
    <location>
        <begin position="1618"/>
        <end position="1638"/>
    </location>
</feature>
<feature type="compositionally biased region" description="Gly residues" evidence="7">
    <location>
        <begin position="180"/>
        <end position="189"/>
    </location>
</feature>
<feature type="compositionally biased region" description="Polar residues" evidence="7">
    <location>
        <begin position="212"/>
        <end position="225"/>
    </location>
</feature>
<dbReference type="SUPFAM" id="SSF56784">
    <property type="entry name" value="HAD-like"/>
    <property type="match status" value="1"/>
</dbReference>
<feature type="compositionally biased region" description="Low complexity" evidence="7">
    <location>
        <begin position="471"/>
        <end position="482"/>
    </location>
</feature>
<dbReference type="InterPro" id="IPR036412">
    <property type="entry name" value="HAD-like_sf"/>
</dbReference>
<feature type="compositionally biased region" description="Basic and acidic residues" evidence="7">
    <location>
        <begin position="1768"/>
        <end position="1780"/>
    </location>
</feature>
<dbReference type="InterPro" id="IPR023298">
    <property type="entry name" value="ATPase_P-typ_TM_dom_sf"/>
</dbReference>
<dbReference type="PROSITE" id="PS00154">
    <property type="entry name" value="ATPASE_E1_E2"/>
    <property type="match status" value="1"/>
</dbReference>
<feature type="region of interest" description="Disordered" evidence="7">
    <location>
        <begin position="914"/>
        <end position="940"/>
    </location>
</feature>
<feature type="compositionally biased region" description="Basic and acidic residues" evidence="7">
    <location>
        <begin position="2020"/>
        <end position="2030"/>
    </location>
</feature>
<feature type="compositionally biased region" description="Basic residues" evidence="7">
    <location>
        <begin position="850"/>
        <end position="859"/>
    </location>
</feature>
<feature type="transmembrane region" description="Helical" evidence="8">
    <location>
        <begin position="1658"/>
        <end position="1677"/>
    </location>
</feature>